<evidence type="ECO:0000259" key="4">
    <source>
        <dbReference type="SMART" id="SM00739"/>
    </source>
</evidence>
<keyword evidence="2" id="KW-0689">Ribosomal protein</keyword>
<reference evidence="5" key="1">
    <citation type="submission" date="2018-05" db="EMBL/GenBank/DDBJ databases">
        <authorList>
            <person name="Lanie J.A."/>
            <person name="Ng W.-L."/>
            <person name="Kazmierczak K.M."/>
            <person name="Andrzejewski T.M."/>
            <person name="Davidsen T.M."/>
            <person name="Wayne K.J."/>
            <person name="Tettelin H."/>
            <person name="Glass J.I."/>
            <person name="Rusch D."/>
            <person name="Podicherti R."/>
            <person name="Tsui H.-C.T."/>
            <person name="Winkler M.E."/>
        </authorList>
    </citation>
    <scope>NUCLEOTIDE SEQUENCE</scope>
</reference>
<dbReference type="GO" id="GO:0003735">
    <property type="term" value="F:structural constituent of ribosome"/>
    <property type="evidence" value="ECO:0007669"/>
    <property type="project" value="InterPro"/>
</dbReference>
<evidence type="ECO:0000256" key="3">
    <source>
        <dbReference type="ARBA" id="ARBA00023274"/>
    </source>
</evidence>
<proteinExistence type="inferred from homology"/>
<dbReference type="InterPro" id="IPR014722">
    <property type="entry name" value="Rib_uL2_dom2"/>
</dbReference>
<dbReference type="AlphaFoldDB" id="A0A382NWX6"/>
<evidence type="ECO:0000256" key="1">
    <source>
        <dbReference type="ARBA" id="ARBA00010618"/>
    </source>
</evidence>
<dbReference type="Pfam" id="PF00467">
    <property type="entry name" value="KOW"/>
    <property type="match status" value="1"/>
</dbReference>
<name>A0A382NWX6_9ZZZZ</name>
<organism evidence="5">
    <name type="scientific">marine metagenome</name>
    <dbReference type="NCBI Taxonomy" id="408172"/>
    <lineage>
        <taxon>unclassified sequences</taxon>
        <taxon>metagenomes</taxon>
        <taxon>ecological metagenomes</taxon>
    </lineage>
</organism>
<evidence type="ECO:0000313" key="5">
    <source>
        <dbReference type="EMBL" id="SVC64865.1"/>
    </source>
</evidence>
<dbReference type="GO" id="GO:1990904">
    <property type="term" value="C:ribonucleoprotein complex"/>
    <property type="evidence" value="ECO:0007669"/>
    <property type="project" value="UniProtKB-KW"/>
</dbReference>
<dbReference type="SUPFAM" id="SSF50104">
    <property type="entry name" value="Translation proteins SH3-like domain"/>
    <property type="match status" value="1"/>
</dbReference>
<dbReference type="SMART" id="SM00739">
    <property type="entry name" value="KOW"/>
    <property type="match status" value="1"/>
</dbReference>
<dbReference type="PROSITE" id="PS01108">
    <property type="entry name" value="RIBOSOMAL_L24"/>
    <property type="match status" value="1"/>
</dbReference>
<dbReference type="NCBIfam" id="TIGR01079">
    <property type="entry name" value="rplX_bact"/>
    <property type="match status" value="1"/>
</dbReference>
<feature type="domain" description="KOW" evidence="4">
    <location>
        <begin position="6"/>
        <end position="33"/>
    </location>
</feature>
<dbReference type="InterPro" id="IPR057264">
    <property type="entry name" value="Ribosomal_uL24_C"/>
</dbReference>
<comment type="similarity">
    <text evidence="1">Belongs to the universal ribosomal protein uL24 family.</text>
</comment>
<dbReference type="EMBL" id="UINC01102895">
    <property type="protein sequence ID" value="SVC64865.1"/>
    <property type="molecule type" value="Genomic_DNA"/>
</dbReference>
<dbReference type="Gene3D" id="2.30.30.30">
    <property type="match status" value="1"/>
</dbReference>
<dbReference type="InterPro" id="IPR003256">
    <property type="entry name" value="Ribosomal_uL24"/>
</dbReference>
<dbReference type="Pfam" id="PF17136">
    <property type="entry name" value="ribosomal_L24"/>
    <property type="match status" value="1"/>
</dbReference>
<dbReference type="GO" id="GO:0006412">
    <property type="term" value="P:translation"/>
    <property type="evidence" value="ECO:0007669"/>
    <property type="project" value="InterPro"/>
</dbReference>
<dbReference type="HAMAP" id="MF_01326_B">
    <property type="entry name" value="Ribosomal_uL24_B"/>
    <property type="match status" value="1"/>
</dbReference>
<dbReference type="InterPro" id="IPR005824">
    <property type="entry name" value="KOW"/>
</dbReference>
<dbReference type="InterPro" id="IPR041988">
    <property type="entry name" value="Ribosomal_uL24_KOW"/>
</dbReference>
<protein>
    <recommendedName>
        <fullName evidence="4">KOW domain-containing protein</fullName>
    </recommendedName>
</protein>
<keyword evidence="3" id="KW-0687">Ribonucleoprotein</keyword>
<dbReference type="CDD" id="cd06089">
    <property type="entry name" value="KOW_RPL26"/>
    <property type="match status" value="1"/>
</dbReference>
<gene>
    <name evidence="5" type="ORF">METZ01_LOCUS317719</name>
</gene>
<dbReference type="GO" id="GO:0005840">
    <property type="term" value="C:ribosome"/>
    <property type="evidence" value="ECO:0007669"/>
    <property type="project" value="UniProtKB-KW"/>
</dbReference>
<accession>A0A382NWX6</accession>
<dbReference type="GO" id="GO:0003723">
    <property type="term" value="F:RNA binding"/>
    <property type="evidence" value="ECO:0007669"/>
    <property type="project" value="InterPro"/>
</dbReference>
<sequence>MGNRRHIKKGDTVYILSGNERGKSGKVIDVLTGSERVVVEGLNMLKKHIRKNQDQPQGEIAEREGTIHWSNVMREDRYLRNRTAKEAVAIQEGDDKAESEE</sequence>
<dbReference type="InterPro" id="IPR005825">
    <property type="entry name" value="Ribosomal_uL24_CS"/>
</dbReference>
<dbReference type="PANTHER" id="PTHR12903">
    <property type="entry name" value="MITOCHONDRIAL RIBOSOMAL PROTEIN L24"/>
    <property type="match status" value="1"/>
</dbReference>
<dbReference type="InterPro" id="IPR008991">
    <property type="entry name" value="Translation_prot_SH3-like_sf"/>
</dbReference>
<evidence type="ECO:0000256" key="2">
    <source>
        <dbReference type="ARBA" id="ARBA00022980"/>
    </source>
</evidence>